<dbReference type="InterPro" id="IPR005793">
    <property type="entry name" value="Formyl_trans_C"/>
</dbReference>
<dbReference type="SUPFAM" id="SSF53328">
    <property type="entry name" value="Formyltransferase"/>
    <property type="match status" value="1"/>
</dbReference>
<gene>
    <name evidence="3" type="ORF">B0E33_28765</name>
</gene>
<name>A0ABN4X4D4_9HYPH</name>
<accession>A0ABN4X4D4</accession>
<dbReference type="RefSeq" id="WP_077293941.1">
    <property type="nucleotide sequence ID" value="NZ_CP019631.1"/>
</dbReference>
<feature type="domain" description="Formyl transferase N-terminal" evidence="1">
    <location>
        <begin position="20"/>
        <end position="176"/>
    </location>
</feature>
<keyword evidence="4" id="KW-1185">Reference proteome</keyword>
<evidence type="ECO:0000259" key="1">
    <source>
        <dbReference type="Pfam" id="PF00551"/>
    </source>
</evidence>
<dbReference type="SUPFAM" id="SSF50486">
    <property type="entry name" value="FMT C-terminal domain-like"/>
    <property type="match status" value="1"/>
</dbReference>
<dbReference type="InterPro" id="IPR002376">
    <property type="entry name" value="Formyl_transf_N"/>
</dbReference>
<dbReference type="PANTHER" id="PTHR11138">
    <property type="entry name" value="METHIONYL-TRNA FORMYLTRANSFERASE"/>
    <property type="match status" value="1"/>
</dbReference>
<dbReference type="Proteomes" id="UP000188174">
    <property type="component" value="Plasmid unnamed1"/>
</dbReference>
<dbReference type="Pfam" id="PF00551">
    <property type="entry name" value="Formyl_trans_N"/>
    <property type="match status" value="1"/>
</dbReference>
<keyword evidence="3" id="KW-0614">Plasmid</keyword>
<feature type="domain" description="Formyl transferase C-terminal" evidence="2">
    <location>
        <begin position="204"/>
        <end position="287"/>
    </location>
</feature>
<evidence type="ECO:0000259" key="2">
    <source>
        <dbReference type="Pfam" id="PF02911"/>
    </source>
</evidence>
<dbReference type="InterPro" id="IPR011034">
    <property type="entry name" value="Formyl_transferase-like_C_sf"/>
</dbReference>
<sequence length="306" mass="33014">MKTVFVGAVEGSLEALAAICAAGHVPALVVTLPPQLSGRHSDFADLAPTAEKYGVPVHHTSRSDSEETLKVLREVDPDLILVIGWSQICGPDFRAIPRLGCIGFHPSALPRLRGRGVIPWTILVGETEAGATLFWLGEGVDDGPIAAQMRYDIDPETITARELYDRVRNAVSQMLPPLLTRIQSGEVPSEPQSENGVSICARRRPEDGLIDWTRPAVEIDRLIRAVGPPYPGAFTETSDGAMLTVTRARHCPHKGRYIGLPGQVQAVDGSVFTVACGDGQCLEILEWTGPDRCPGLHSKFSSRAKS</sequence>
<dbReference type="CDD" id="cd08702">
    <property type="entry name" value="Arna_FMT_C"/>
    <property type="match status" value="1"/>
</dbReference>
<dbReference type="CDD" id="cd08651">
    <property type="entry name" value="FMT_core_like_4"/>
    <property type="match status" value="1"/>
</dbReference>
<evidence type="ECO:0000313" key="3">
    <source>
        <dbReference type="EMBL" id="AQQ07811.1"/>
    </source>
</evidence>
<dbReference type="Gene3D" id="3.40.50.12230">
    <property type="match status" value="1"/>
</dbReference>
<geneLocation type="plasmid" evidence="3 4">
    <name>unnamed1</name>
</geneLocation>
<protein>
    <recommendedName>
        <fullName evidence="5">Methionyl-tRNA formyltransferase</fullName>
    </recommendedName>
</protein>
<dbReference type="Pfam" id="PF02911">
    <property type="entry name" value="Formyl_trans_C"/>
    <property type="match status" value="1"/>
</dbReference>
<dbReference type="EMBL" id="CP019631">
    <property type="protein sequence ID" value="AQQ07811.1"/>
    <property type="molecule type" value="Genomic_DNA"/>
</dbReference>
<organism evidence="3 4">
    <name type="scientific">Roseibium algicola</name>
    <dbReference type="NCBI Taxonomy" id="2857014"/>
    <lineage>
        <taxon>Bacteria</taxon>
        <taxon>Pseudomonadati</taxon>
        <taxon>Pseudomonadota</taxon>
        <taxon>Alphaproteobacteria</taxon>
        <taxon>Hyphomicrobiales</taxon>
        <taxon>Stappiaceae</taxon>
        <taxon>Roseibium</taxon>
    </lineage>
</organism>
<evidence type="ECO:0000313" key="4">
    <source>
        <dbReference type="Proteomes" id="UP000188174"/>
    </source>
</evidence>
<dbReference type="PANTHER" id="PTHR11138:SF5">
    <property type="entry name" value="METHIONYL-TRNA FORMYLTRANSFERASE, MITOCHONDRIAL"/>
    <property type="match status" value="1"/>
</dbReference>
<reference evidence="3 4" key="1">
    <citation type="submission" date="2017-02" db="EMBL/GenBank/DDBJ databases">
        <authorList>
            <person name="Jeong S."/>
        </authorList>
    </citation>
    <scope>NUCLEOTIDE SEQUENCE [LARGE SCALE GENOMIC DNA]</scope>
    <source>
        <strain evidence="3 4">RMAR6-6</strain>
        <plasmid evidence="3 4">unnamed1</plasmid>
    </source>
</reference>
<evidence type="ECO:0008006" key="5">
    <source>
        <dbReference type="Google" id="ProtNLM"/>
    </source>
</evidence>
<dbReference type="InterPro" id="IPR036477">
    <property type="entry name" value="Formyl_transf_N_sf"/>
</dbReference>
<proteinExistence type="predicted"/>